<feature type="region of interest" description="Disordered" evidence="1">
    <location>
        <begin position="40"/>
        <end position="66"/>
    </location>
</feature>
<evidence type="ECO:0008006" key="4">
    <source>
        <dbReference type="Google" id="ProtNLM"/>
    </source>
</evidence>
<protein>
    <recommendedName>
        <fullName evidence="4">Ribosomal protein S3</fullName>
    </recommendedName>
</protein>
<dbReference type="AlphaFoldDB" id="A0AAV4V9N9"/>
<evidence type="ECO:0000313" key="3">
    <source>
        <dbReference type="Proteomes" id="UP001054837"/>
    </source>
</evidence>
<evidence type="ECO:0000256" key="1">
    <source>
        <dbReference type="SAM" id="MobiDB-lite"/>
    </source>
</evidence>
<feature type="compositionally biased region" description="Polar residues" evidence="1">
    <location>
        <begin position="55"/>
        <end position="66"/>
    </location>
</feature>
<reference evidence="2 3" key="1">
    <citation type="submission" date="2021-06" db="EMBL/GenBank/DDBJ databases">
        <title>Caerostris darwini draft genome.</title>
        <authorList>
            <person name="Kono N."/>
            <person name="Arakawa K."/>
        </authorList>
    </citation>
    <scope>NUCLEOTIDE SEQUENCE [LARGE SCALE GENOMIC DNA]</scope>
</reference>
<keyword evidence="3" id="KW-1185">Reference proteome</keyword>
<dbReference type="Proteomes" id="UP001054837">
    <property type="component" value="Unassembled WGS sequence"/>
</dbReference>
<gene>
    <name evidence="2" type="ORF">CDAR_18631</name>
</gene>
<comment type="caution">
    <text evidence="2">The sequence shown here is derived from an EMBL/GenBank/DDBJ whole genome shotgun (WGS) entry which is preliminary data.</text>
</comment>
<organism evidence="2 3">
    <name type="scientific">Caerostris darwini</name>
    <dbReference type="NCBI Taxonomy" id="1538125"/>
    <lineage>
        <taxon>Eukaryota</taxon>
        <taxon>Metazoa</taxon>
        <taxon>Ecdysozoa</taxon>
        <taxon>Arthropoda</taxon>
        <taxon>Chelicerata</taxon>
        <taxon>Arachnida</taxon>
        <taxon>Araneae</taxon>
        <taxon>Araneomorphae</taxon>
        <taxon>Entelegynae</taxon>
        <taxon>Araneoidea</taxon>
        <taxon>Araneidae</taxon>
        <taxon>Caerostris</taxon>
    </lineage>
</organism>
<dbReference type="EMBL" id="BPLQ01012651">
    <property type="protein sequence ID" value="GIY66837.1"/>
    <property type="molecule type" value="Genomic_DNA"/>
</dbReference>
<evidence type="ECO:0000313" key="2">
    <source>
        <dbReference type="EMBL" id="GIY66837.1"/>
    </source>
</evidence>
<sequence length="278" mass="31450">MKTRNVMKPALAPQCDRWTDNCTNKLVDFFHTPTTSFQRRTIGEKKVHRRRKTDTTFTTSEPPNKNPLNHSLAPYLFFPALSASPSREPARKNDRVVLLIPGLPFSTFFHVRHPEIKVPRSALNGDNLHSPLKIRILIVGSIVIAWPSLRGMIWHLDQMIQNGIDRRFGKDRQVFILDRIGISSAETKRDLKTGAFSGFVTQPTTSDVRLRIVTVHRDRHTAGQLDAVTYLLVQPAVARRMGKGGGGQQSEIPGQKIIIKRPSLTRVHQSINLITSRF</sequence>
<name>A0AAV4V9N9_9ARAC</name>
<accession>A0AAV4V9N9</accession>
<proteinExistence type="predicted"/>